<evidence type="ECO:0000313" key="3">
    <source>
        <dbReference type="Proteomes" id="UP001583177"/>
    </source>
</evidence>
<feature type="signal peptide" evidence="1">
    <location>
        <begin position="1"/>
        <end position="28"/>
    </location>
</feature>
<organism evidence="2 3">
    <name type="scientific">Diaporthe australafricana</name>
    <dbReference type="NCBI Taxonomy" id="127596"/>
    <lineage>
        <taxon>Eukaryota</taxon>
        <taxon>Fungi</taxon>
        <taxon>Dikarya</taxon>
        <taxon>Ascomycota</taxon>
        <taxon>Pezizomycotina</taxon>
        <taxon>Sordariomycetes</taxon>
        <taxon>Sordariomycetidae</taxon>
        <taxon>Diaporthales</taxon>
        <taxon>Diaporthaceae</taxon>
        <taxon>Diaporthe</taxon>
    </lineage>
</organism>
<comment type="caution">
    <text evidence="2">The sequence shown here is derived from an EMBL/GenBank/DDBJ whole genome shotgun (WGS) entry which is preliminary data.</text>
</comment>
<accession>A0ABR3Y6Z4</accession>
<name>A0ABR3Y6Z4_9PEZI</name>
<evidence type="ECO:0000256" key="1">
    <source>
        <dbReference type="SAM" id="SignalP"/>
    </source>
</evidence>
<gene>
    <name evidence="2" type="ORF">Daus18300_000158</name>
</gene>
<evidence type="ECO:0000313" key="2">
    <source>
        <dbReference type="EMBL" id="KAL1884049.1"/>
    </source>
</evidence>
<dbReference type="EMBL" id="JAWRVE010000001">
    <property type="protein sequence ID" value="KAL1884049.1"/>
    <property type="molecule type" value="Genomic_DNA"/>
</dbReference>
<dbReference type="Proteomes" id="UP001583177">
    <property type="component" value="Unassembled WGS sequence"/>
</dbReference>
<reference evidence="2 3" key="1">
    <citation type="journal article" date="2024" name="IMA Fungus">
        <title>IMA Genome - F19 : A genome assembly and annotation guide to empower mycologists, including annotated draft genome sequences of Ceratocystis pirilliformis, Diaporthe australafricana, Fusarium ophioides, Paecilomyces lecythidis, and Sporothrix stenoceras.</title>
        <authorList>
            <person name="Aylward J."/>
            <person name="Wilson A.M."/>
            <person name="Visagie C.M."/>
            <person name="Spraker J."/>
            <person name="Barnes I."/>
            <person name="Buitendag C."/>
            <person name="Ceriani C."/>
            <person name="Del Mar Angel L."/>
            <person name="du Plessis D."/>
            <person name="Fuchs T."/>
            <person name="Gasser K."/>
            <person name="Kramer D."/>
            <person name="Li W."/>
            <person name="Munsamy K."/>
            <person name="Piso A."/>
            <person name="Price J.L."/>
            <person name="Sonnekus B."/>
            <person name="Thomas C."/>
            <person name="van der Nest A."/>
            <person name="van Dijk A."/>
            <person name="van Heerden A."/>
            <person name="van Vuuren N."/>
            <person name="Yilmaz N."/>
            <person name="Duong T.A."/>
            <person name="van der Merwe N.A."/>
            <person name="Wingfield M.J."/>
            <person name="Wingfield B.D."/>
        </authorList>
    </citation>
    <scope>NUCLEOTIDE SEQUENCE [LARGE SCALE GENOMIC DNA]</scope>
    <source>
        <strain evidence="2 3">CMW 18300</strain>
    </source>
</reference>
<protein>
    <submittedName>
        <fullName evidence="2">Uncharacterized protein</fullName>
    </submittedName>
</protein>
<feature type="chain" id="PRO_5045559779" evidence="1">
    <location>
        <begin position="29"/>
        <end position="185"/>
    </location>
</feature>
<sequence length="185" mass="19599">MVHMRAAFISTTALVALIQFSPAPFAAAIPAAISVGMAGARAMVGVARAVKGGVKVAKNVDKMSGEQDTSEDEQNQKRAIPDMHVIRTFNRVDHIAARQDPNQRAWELCHEQLGSATVEFSAPGDGEVLAKGLPPACMTLSGVLTGEYNEGNPVPQGTDSILFTGLSESSIQEIQDALDQKQGKK</sequence>
<keyword evidence="3" id="KW-1185">Reference proteome</keyword>
<proteinExistence type="predicted"/>
<keyword evidence="1" id="KW-0732">Signal</keyword>